<name>A6GBR5_9BACT</name>
<dbReference type="AlphaFoldDB" id="A6GBR5"/>
<evidence type="ECO:0000313" key="1">
    <source>
        <dbReference type="EMBL" id="EDM76682.1"/>
    </source>
</evidence>
<dbReference type="STRING" id="391625.PPSIR1_38179"/>
<accession>A6GBR5</accession>
<sequence length="32" mass="3592">MQIGQRAVLDVSDTFPVGHLRLVLEALRDREG</sequence>
<proteinExistence type="predicted"/>
<reference evidence="1 2" key="1">
    <citation type="submission" date="2007-06" db="EMBL/GenBank/DDBJ databases">
        <authorList>
            <person name="Shimkets L."/>
            <person name="Ferriera S."/>
            <person name="Johnson J."/>
            <person name="Kravitz S."/>
            <person name="Beeson K."/>
            <person name="Sutton G."/>
            <person name="Rogers Y.-H."/>
            <person name="Friedman R."/>
            <person name="Frazier M."/>
            <person name="Venter J.C."/>
        </authorList>
    </citation>
    <scope>NUCLEOTIDE SEQUENCE [LARGE SCALE GENOMIC DNA]</scope>
    <source>
        <strain evidence="1 2">SIR-1</strain>
    </source>
</reference>
<protein>
    <submittedName>
        <fullName evidence="1">Uncharacterized protein</fullName>
    </submittedName>
</protein>
<comment type="caution">
    <text evidence="1">The sequence shown here is derived from an EMBL/GenBank/DDBJ whole genome shotgun (WGS) entry which is preliminary data.</text>
</comment>
<dbReference type="Proteomes" id="UP000005801">
    <property type="component" value="Unassembled WGS sequence"/>
</dbReference>
<gene>
    <name evidence="1" type="ORF">PPSIR1_38179</name>
</gene>
<organism evidence="1 2">
    <name type="scientific">Plesiocystis pacifica SIR-1</name>
    <dbReference type="NCBI Taxonomy" id="391625"/>
    <lineage>
        <taxon>Bacteria</taxon>
        <taxon>Pseudomonadati</taxon>
        <taxon>Myxococcota</taxon>
        <taxon>Polyangia</taxon>
        <taxon>Nannocystales</taxon>
        <taxon>Nannocystaceae</taxon>
        <taxon>Plesiocystis</taxon>
    </lineage>
</organism>
<dbReference type="EMBL" id="ABCS01000060">
    <property type="protein sequence ID" value="EDM76682.1"/>
    <property type="molecule type" value="Genomic_DNA"/>
</dbReference>
<keyword evidence="2" id="KW-1185">Reference proteome</keyword>
<evidence type="ECO:0000313" key="2">
    <source>
        <dbReference type="Proteomes" id="UP000005801"/>
    </source>
</evidence>